<protein>
    <recommendedName>
        <fullName evidence="2">Peptidase S1 domain-containing protein</fullName>
    </recommendedName>
</protein>
<dbReference type="Proteomes" id="UP001151518">
    <property type="component" value="Unassembled WGS sequence"/>
</dbReference>
<feature type="domain" description="Peptidase S1" evidence="2">
    <location>
        <begin position="35"/>
        <end position="280"/>
    </location>
</feature>
<dbReference type="PROSITE" id="PS50240">
    <property type="entry name" value="TRYPSIN_DOM"/>
    <property type="match status" value="1"/>
</dbReference>
<dbReference type="GO" id="GO:0006508">
    <property type="term" value="P:proteolysis"/>
    <property type="evidence" value="ECO:0007669"/>
    <property type="project" value="InterPro"/>
</dbReference>
<dbReference type="GO" id="GO:0004252">
    <property type="term" value="F:serine-type endopeptidase activity"/>
    <property type="evidence" value="ECO:0007669"/>
    <property type="project" value="InterPro"/>
</dbReference>
<dbReference type="InterPro" id="IPR001254">
    <property type="entry name" value="Trypsin_dom"/>
</dbReference>
<dbReference type="OrthoDB" id="6380398at2759"/>
<dbReference type="EMBL" id="JANBTW010000052">
    <property type="protein sequence ID" value="KAJ2675010.1"/>
    <property type="molecule type" value="Genomic_DNA"/>
</dbReference>
<keyword evidence="1" id="KW-0732">Signal</keyword>
<feature type="chain" id="PRO_5040986628" description="Peptidase S1 domain-containing protein" evidence="1">
    <location>
        <begin position="24"/>
        <end position="291"/>
    </location>
</feature>
<name>A0A9W8KXD3_9FUNG</name>
<dbReference type="InterPro" id="IPR009003">
    <property type="entry name" value="Peptidase_S1_PA"/>
</dbReference>
<reference evidence="3" key="1">
    <citation type="submission" date="2022-07" db="EMBL/GenBank/DDBJ databases">
        <title>Phylogenomic reconstructions and comparative analyses of Kickxellomycotina fungi.</title>
        <authorList>
            <person name="Reynolds N.K."/>
            <person name="Stajich J.E."/>
            <person name="Barry K."/>
            <person name="Grigoriev I.V."/>
            <person name="Crous P."/>
            <person name="Smith M.E."/>
        </authorList>
    </citation>
    <scope>NUCLEOTIDE SEQUENCE</scope>
    <source>
        <strain evidence="3">NRRL 3115</strain>
    </source>
</reference>
<comment type="caution">
    <text evidence="3">The sequence shown here is derived from an EMBL/GenBank/DDBJ whole genome shotgun (WGS) entry which is preliminary data.</text>
</comment>
<proteinExistence type="predicted"/>
<dbReference type="SUPFAM" id="SSF50494">
    <property type="entry name" value="Trypsin-like serine proteases"/>
    <property type="match status" value="1"/>
</dbReference>
<sequence length="291" mass="30552">MASVRNLLLSLCIALSLLQSVLGFVIPHVDLSKRVYGGFNMSQSASRHAVAVYKRISSNSATVCGGSLISKEYLITAATCVSGGNGAVANASTVTVGYGNLDRYAQEQVVATNIFVHPKFFDGKGGSNIQYNIAVIRIPKLEFTDTVHRIPIYAGPIDPHVKVLATGWGGAENWTGKKTNLQGAVVTTGDISTCAKTDAAFTDQNGPQICTLVDLSPGKGICTGDFGSGLLIKYNNKYSLAGVANWLSGGSDNSGCVGAGAVQHFTHVDYFIDFITQSTGLAKTFLTVGSE</sequence>
<evidence type="ECO:0000259" key="2">
    <source>
        <dbReference type="PROSITE" id="PS50240"/>
    </source>
</evidence>
<dbReference type="Gene3D" id="2.40.10.10">
    <property type="entry name" value="Trypsin-like serine proteases"/>
    <property type="match status" value="1"/>
</dbReference>
<dbReference type="PANTHER" id="PTHR24260">
    <property type="match status" value="1"/>
</dbReference>
<evidence type="ECO:0000313" key="3">
    <source>
        <dbReference type="EMBL" id="KAJ2675010.1"/>
    </source>
</evidence>
<evidence type="ECO:0000313" key="4">
    <source>
        <dbReference type="Proteomes" id="UP001151518"/>
    </source>
</evidence>
<evidence type="ECO:0000256" key="1">
    <source>
        <dbReference type="SAM" id="SignalP"/>
    </source>
</evidence>
<feature type="signal peptide" evidence="1">
    <location>
        <begin position="1"/>
        <end position="23"/>
    </location>
</feature>
<dbReference type="InterPro" id="IPR043504">
    <property type="entry name" value="Peptidase_S1_PA_chymotrypsin"/>
</dbReference>
<gene>
    <name evidence="3" type="ORF">GGI25_004158</name>
</gene>
<dbReference type="PANTHER" id="PTHR24260:SF132">
    <property type="entry name" value="PEPTIDASE S1 DOMAIN-CONTAINING PROTEIN"/>
    <property type="match status" value="1"/>
</dbReference>
<organism evidence="3 4">
    <name type="scientific">Coemansia spiralis</name>
    <dbReference type="NCBI Taxonomy" id="417178"/>
    <lineage>
        <taxon>Eukaryota</taxon>
        <taxon>Fungi</taxon>
        <taxon>Fungi incertae sedis</taxon>
        <taxon>Zoopagomycota</taxon>
        <taxon>Kickxellomycotina</taxon>
        <taxon>Kickxellomycetes</taxon>
        <taxon>Kickxellales</taxon>
        <taxon>Kickxellaceae</taxon>
        <taxon>Coemansia</taxon>
    </lineage>
</organism>
<dbReference type="SMART" id="SM00020">
    <property type="entry name" value="Tryp_SPc"/>
    <property type="match status" value="1"/>
</dbReference>
<dbReference type="InterPro" id="IPR051333">
    <property type="entry name" value="CLIP_Serine_Protease"/>
</dbReference>
<dbReference type="Pfam" id="PF00089">
    <property type="entry name" value="Trypsin"/>
    <property type="match status" value="1"/>
</dbReference>
<dbReference type="AlphaFoldDB" id="A0A9W8KXD3"/>
<accession>A0A9W8KXD3</accession>